<name>W8X247_CASD6</name>
<protein>
    <submittedName>
        <fullName evidence="1">Uncharacterized protein</fullName>
    </submittedName>
</protein>
<dbReference type="STRING" id="1437824.BN940_04496"/>
<evidence type="ECO:0000313" key="1">
    <source>
        <dbReference type="EMBL" id="CDM23372.1"/>
    </source>
</evidence>
<dbReference type="HOGENOM" id="CLU_3286797_0_0_4"/>
<accession>W8X247</accession>
<dbReference type="AlphaFoldDB" id="W8X247"/>
<keyword evidence="2" id="KW-1185">Reference proteome</keyword>
<dbReference type="KEGG" id="cdn:BN940_04496"/>
<evidence type="ECO:0000313" key="2">
    <source>
        <dbReference type="Proteomes" id="UP000019805"/>
    </source>
</evidence>
<proteinExistence type="predicted"/>
<dbReference type="Proteomes" id="UP000019805">
    <property type="component" value="Chromosome"/>
</dbReference>
<organism evidence="1 2">
    <name type="scientific">Castellaniella defragrans (strain DSM 12143 / CCUG 39792 / 65Phen)</name>
    <name type="common">Alcaligenes defragrans</name>
    <dbReference type="NCBI Taxonomy" id="1437824"/>
    <lineage>
        <taxon>Bacteria</taxon>
        <taxon>Pseudomonadati</taxon>
        <taxon>Pseudomonadota</taxon>
        <taxon>Betaproteobacteria</taxon>
        <taxon>Burkholderiales</taxon>
        <taxon>Alcaligenaceae</taxon>
        <taxon>Castellaniella</taxon>
    </lineage>
</organism>
<gene>
    <name evidence="1" type="ORF">BN940_04496</name>
</gene>
<sequence length="40" mass="4234">MRSDSGWSLRTILSRSNPSGLQAARWTVRVAASDEGAATA</sequence>
<reference evidence="1 2" key="1">
    <citation type="journal article" date="2014" name="BMC Microbiol.">
        <title>The oxygen-independent metabolism of cyclic monoterpenes in Castellaniella defragrans 65Phen.</title>
        <authorList>
            <person name="Petasch J."/>
            <person name="Disch E.M."/>
            <person name="Markert S."/>
            <person name="Becher D."/>
            <person name="Schweder T."/>
            <person name="Huttel B."/>
            <person name="Reinhardt R."/>
            <person name="Harder J."/>
        </authorList>
    </citation>
    <scope>NUCLEOTIDE SEQUENCE [LARGE SCALE GENOMIC DNA]</scope>
    <source>
        <strain evidence="1">65Phen</strain>
    </source>
</reference>
<dbReference type="EMBL" id="HG916765">
    <property type="protein sequence ID" value="CDM23372.1"/>
    <property type="molecule type" value="Genomic_DNA"/>
</dbReference>